<feature type="signal peptide" evidence="1">
    <location>
        <begin position="1"/>
        <end position="23"/>
    </location>
</feature>
<dbReference type="EMBL" id="JAFIMU010000017">
    <property type="protein sequence ID" value="MBN8233424.1"/>
    <property type="molecule type" value="Genomic_DNA"/>
</dbReference>
<comment type="caution">
    <text evidence="2">The sequence shown here is derived from an EMBL/GenBank/DDBJ whole genome shotgun (WGS) entry which is preliminary data.</text>
</comment>
<evidence type="ECO:0000313" key="3">
    <source>
        <dbReference type="Proteomes" id="UP000664052"/>
    </source>
</evidence>
<organism evidence="2 3">
    <name type="scientific">Corallococcus macrosporus</name>
    <dbReference type="NCBI Taxonomy" id="35"/>
    <lineage>
        <taxon>Bacteria</taxon>
        <taxon>Pseudomonadati</taxon>
        <taxon>Myxococcota</taxon>
        <taxon>Myxococcia</taxon>
        <taxon>Myxococcales</taxon>
        <taxon>Cystobacterineae</taxon>
        <taxon>Myxococcaceae</taxon>
        <taxon>Corallococcus</taxon>
    </lineage>
</organism>
<evidence type="ECO:0000313" key="2">
    <source>
        <dbReference type="EMBL" id="MBN8233424.1"/>
    </source>
</evidence>
<accession>A0ABS3DQ36</accession>
<gene>
    <name evidence="2" type="ORF">JYK02_38490</name>
</gene>
<keyword evidence="1" id="KW-0732">Signal</keyword>
<dbReference type="PROSITE" id="PS51257">
    <property type="entry name" value="PROKAR_LIPOPROTEIN"/>
    <property type="match status" value="1"/>
</dbReference>
<protein>
    <recommendedName>
        <fullName evidence="4">Lipoprotein</fullName>
    </recommendedName>
</protein>
<evidence type="ECO:0000256" key="1">
    <source>
        <dbReference type="SAM" id="SignalP"/>
    </source>
</evidence>
<sequence length="518" mass="55258">MRALNLRRTRYLLGALLSWGASACHGTDGPTSPCEGTDCAVPGLVRAFESGTPSSAVQPRTGFGGLKVRRASGRTFVLETTRDAAGRDTRRLTASAQDGTLLWRFDAAAGEHLSDFTVHPSGELTLGVERTGATAEAYDLVRLSAEGQVLSRQPLPAPATMPDSDLGGTLPSPAFRMKSPWVHALTDGWLRTQARGEDLAVAFLSLAAPSEEAPNTQDLASGLMTLQWKDGRYAEQWTRVVDGRHSTQPAAWAYDEFRWREAPLRPLLAVDAEGQLVVGRTWNSSRCMASSRTFNDFTAVHCRSGEDVTSTVDTERQPFALTAFTPVGTRIGTHVFVPARAAEFVVFDMAVRGGEVALAGTVVTEGVDGTVSYYPSAPGMQDRMTPYDGYLGVLSLDSGALRFEHRVDTGRADHFSALRWTDAGLVAVGASGWDRWDGGMSISRGAGALLALASTDGQTVRTQQPGPRGQDRHFHLLGVDADGDSLVAVGLAEAPMTHSGDGGHVEAMTFGGLGVELR</sequence>
<keyword evidence="3" id="KW-1185">Reference proteome</keyword>
<dbReference type="RefSeq" id="WP_207057947.1">
    <property type="nucleotide sequence ID" value="NZ_JAFIMU010000017.1"/>
</dbReference>
<proteinExistence type="predicted"/>
<name>A0ABS3DQ36_9BACT</name>
<feature type="chain" id="PRO_5046581256" description="Lipoprotein" evidence="1">
    <location>
        <begin position="24"/>
        <end position="518"/>
    </location>
</feature>
<reference evidence="2 3" key="1">
    <citation type="submission" date="2021-02" db="EMBL/GenBank/DDBJ databases">
        <title>De Novo genome assembly of isolated myxobacteria.</title>
        <authorList>
            <person name="Stevens D.C."/>
        </authorList>
    </citation>
    <scope>NUCLEOTIDE SEQUENCE [LARGE SCALE GENOMIC DNA]</scope>
    <source>
        <strain evidence="2 3">ATCC 29039</strain>
    </source>
</reference>
<dbReference type="Proteomes" id="UP000664052">
    <property type="component" value="Unassembled WGS sequence"/>
</dbReference>
<evidence type="ECO:0008006" key="4">
    <source>
        <dbReference type="Google" id="ProtNLM"/>
    </source>
</evidence>